<organism evidence="2 3">
    <name type="scientific">Orchesella cincta</name>
    <name type="common">Springtail</name>
    <name type="synonym">Podura cincta</name>
    <dbReference type="NCBI Taxonomy" id="48709"/>
    <lineage>
        <taxon>Eukaryota</taxon>
        <taxon>Metazoa</taxon>
        <taxon>Ecdysozoa</taxon>
        <taxon>Arthropoda</taxon>
        <taxon>Hexapoda</taxon>
        <taxon>Collembola</taxon>
        <taxon>Entomobryomorpha</taxon>
        <taxon>Entomobryoidea</taxon>
        <taxon>Orchesellidae</taxon>
        <taxon>Orchesellinae</taxon>
        <taxon>Orchesella</taxon>
    </lineage>
</organism>
<gene>
    <name evidence="2" type="ORF">Ocin01_05263</name>
</gene>
<dbReference type="AlphaFoldDB" id="A0A1D2N873"/>
<name>A0A1D2N873_ORCCI</name>
<comment type="caution">
    <text evidence="2">The sequence shown here is derived from an EMBL/GenBank/DDBJ whole genome shotgun (WGS) entry which is preliminary data.</text>
</comment>
<evidence type="ECO:0000313" key="3">
    <source>
        <dbReference type="Proteomes" id="UP000094527"/>
    </source>
</evidence>
<sequence>MKTFVFVALFAIFAMALAAPADVKADAPKDLQTANSFGFGYGLGPYGLYNPYLYGPWAGHLFARYGFYG</sequence>
<proteinExistence type="predicted"/>
<evidence type="ECO:0000256" key="1">
    <source>
        <dbReference type="SAM" id="SignalP"/>
    </source>
</evidence>
<evidence type="ECO:0000313" key="2">
    <source>
        <dbReference type="EMBL" id="ODN01437.1"/>
    </source>
</evidence>
<protein>
    <submittedName>
        <fullName evidence="2">Uncharacterized protein</fullName>
    </submittedName>
</protein>
<feature type="signal peptide" evidence="1">
    <location>
        <begin position="1"/>
        <end position="18"/>
    </location>
</feature>
<accession>A0A1D2N873</accession>
<dbReference type="Proteomes" id="UP000094527">
    <property type="component" value="Unassembled WGS sequence"/>
</dbReference>
<reference evidence="2 3" key="1">
    <citation type="journal article" date="2016" name="Genome Biol. Evol.">
        <title>Gene Family Evolution Reflects Adaptation to Soil Environmental Stressors in the Genome of the Collembolan Orchesella cincta.</title>
        <authorList>
            <person name="Faddeeva-Vakhrusheva A."/>
            <person name="Derks M.F."/>
            <person name="Anvar S.Y."/>
            <person name="Agamennone V."/>
            <person name="Suring W."/>
            <person name="Smit S."/>
            <person name="van Straalen N.M."/>
            <person name="Roelofs D."/>
        </authorList>
    </citation>
    <scope>NUCLEOTIDE SEQUENCE [LARGE SCALE GENOMIC DNA]</scope>
    <source>
        <tissue evidence="2">Mixed pool</tissue>
    </source>
</reference>
<feature type="chain" id="PRO_5008905195" evidence="1">
    <location>
        <begin position="19"/>
        <end position="69"/>
    </location>
</feature>
<dbReference type="EMBL" id="LJIJ01000152">
    <property type="protein sequence ID" value="ODN01437.1"/>
    <property type="molecule type" value="Genomic_DNA"/>
</dbReference>
<keyword evidence="3" id="KW-1185">Reference proteome</keyword>
<keyword evidence="1" id="KW-0732">Signal</keyword>